<dbReference type="CDD" id="cd00431">
    <property type="entry name" value="cysteine_hydrolases"/>
    <property type="match status" value="1"/>
</dbReference>
<dbReference type="PANTHER" id="PTHR43540">
    <property type="entry name" value="PEROXYUREIDOACRYLATE/UREIDOACRYLATE AMIDOHYDROLASE-RELATED"/>
    <property type="match status" value="1"/>
</dbReference>
<keyword evidence="1" id="KW-0378">Hydrolase</keyword>
<evidence type="ECO:0000313" key="4">
    <source>
        <dbReference type="Proteomes" id="UP000636010"/>
    </source>
</evidence>
<accession>A0ABQ1L9W6</accession>
<keyword evidence="4" id="KW-1185">Reference proteome</keyword>
<proteinExistence type="predicted"/>
<evidence type="ECO:0000259" key="2">
    <source>
        <dbReference type="Pfam" id="PF00857"/>
    </source>
</evidence>
<dbReference type="Pfam" id="PF00857">
    <property type="entry name" value="Isochorismatase"/>
    <property type="match status" value="1"/>
</dbReference>
<dbReference type="InterPro" id="IPR050272">
    <property type="entry name" value="Isochorismatase-like_hydrls"/>
</dbReference>
<sequence length="227" mass="25636">MIEIKQQIYMKRFILLILTIMAMASKINAQEQGKSALILIETQNEWMHSDGKLNKALVTDKEMMQISIVNIEKVLNYARENNIEVIHVGLRFEKGYPELANGKSGLRKAIPNAGTFPINEFGSQFFETVKPIEGEFVVTGRIGASGFAGSNLDVYLRNNKIENLYLVGYATHVCVESTLRDAHDKGYNTYLISDATSAFNRVQQDYVLNEIVHHFGEHLSTSEFVNE</sequence>
<evidence type="ECO:0000256" key="1">
    <source>
        <dbReference type="ARBA" id="ARBA00022801"/>
    </source>
</evidence>
<reference evidence="4" key="1">
    <citation type="journal article" date="2019" name="Int. J. Syst. Evol. Microbiol.">
        <title>The Global Catalogue of Microorganisms (GCM) 10K type strain sequencing project: providing services to taxonomists for standard genome sequencing and annotation.</title>
        <authorList>
            <consortium name="The Broad Institute Genomics Platform"/>
            <consortium name="The Broad Institute Genome Sequencing Center for Infectious Disease"/>
            <person name="Wu L."/>
            <person name="Ma J."/>
        </authorList>
    </citation>
    <scope>NUCLEOTIDE SEQUENCE [LARGE SCALE GENOMIC DNA]</scope>
    <source>
        <strain evidence="4">CGMCC 1.10832</strain>
    </source>
</reference>
<evidence type="ECO:0000313" key="3">
    <source>
        <dbReference type="EMBL" id="GGC20372.1"/>
    </source>
</evidence>
<dbReference type="InterPro" id="IPR000868">
    <property type="entry name" value="Isochorismatase-like_dom"/>
</dbReference>
<dbReference type="InterPro" id="IPR036380">
    <property type="entry name" value="Isochorismatase-like_sf"/>
</dbReference>
<dbReference type="Gene3D" id="3.40.50.850">
    <property type="entry name" value="Isochorismatase-like"/>
    <property type="match status" value="1"/>
</dbReference>
<organism evidence="3 4">
    <name type="scientific">Marivirga lumbricoides</name>
    <dbReference type="NCBI Taxonomy" id="1046115"/>
    <lineage>
        <taxon>Bacteria</taxon>
        <taxon>Pseudomonadati</taxon>
        <taxon>Bacteroidota</taxon>
        <taxon>Cytophagia</taxon>
        <taxon>Cytophagales</taxon>
        <taxon>Marivirgaceae</taxon>
        <taxon>Marivirga</taxon>
    </lineage>
</organism>
<dbReference type="EMBL" id="BMEC01000001">
    <property type="protein sequence ID" value="GGC20372.1"/>
    <property type="molecule type" value="Genomic_DNA"/>
</dbReference>
<dbReference type="RefSeq" id="WP_229712461.1">
    <property type="nucleotide sequence ID" value="NZ_BAABHU010000001.1"/>
</dbReference>
<feature type="domain" description="Isochorismatase-like" evidence="2">
    <location>
        <begin position="35"/>
        <end position="222"/>
    </location>
</feature>
<name>A0ABQ1L9W6_9BACT</name>
<dbReference type="SUPFAM" id="SSF52499">
    <property type="entry name" value="Isochorismatase-like hydrolases"/>
    <property type="match status" value="1"/>
</dbReference>
<gene>
    <name evidence="3" type="primary">yrdC</name>
    <name evidence="3" type="ORF">GCM10011506_01870</name>
</gene>
<protein>
    <submittedName>
        <fullName evidence="3">Isochorismatase family protein YrdC</fullName>
    </submittedName>
</protein>
<dbReference type="PANTHER" id="PTHR43540:SF16">
    <property type="entry name" value="ISOCHORISMATASE-LIKE DOMAIN-CONTAINING PROTEIN"/>
    <property type="match status" value="1"/>
</dbReference>
<dbReference type="Proteomes" id="UP000636010">
    <property type="component" value="Unassembled WGS sequence"/>
</dbReference>
<comment type="caution">
    <text evidence="3">The sequence shown here is derived from an EMBL/GenBank/DDBJ whole genome shotgun (WGS) entry which is preliminary data.</text>
</comment>